<organism evidence="3 4">
    <name type="scientific">Thermodesulfobacterium geofontis</name>
    <dbReference type="NCBI Taxonomy" id="1295609"/>
    <lineage>
        <taxon>Bacteria</taxon>
        <taxon>Pseudomonadati</taxon>
        <taxon>Thermodesulfobacteriota</taxon>
        <taxon>Thermodesulfobacteria</taxon>
        <taxon>Thermodesulfobacteriales</taxon>
        <taxon>Thermodesulfobacteriaceae</taxon>
        <taxon>Thermodesulfobacterium</taxon>
    </lineage>
</organism>
<reference evidence="3 4" key="1">
    <citation type="submission" date="2018-01" db="EMBL/GenBank/DDBJ databases">
        <title>Metagenomic assembled genomes from two thermal pools in the Uzon Caldera, Kamchatka, Russia.</title>
        <authorList>
            <person name="Wilkins L."/>
            <person name="Ettinger C."/>
        </authorList>
    </citation>
    <scope>NUCLEOTIDE SEQUENCE [LARGE SCALE GENOMIC DNA]</scope>
    <source>
        <strain evidence="3">ARK-04</strain>
    </source>
</reference>
<comment type="caution">
    <text evidence="3">The sequence shown here is derived from an EMBL/GenBank/DDBJ whole genome shotgun (WGS) entry which is preliminary data.</text>
</comment>
<evidence type="ECO:0000259" key="2">
    <source>
        <dbReference type="Pfam" id="PF02698"/>
    </source>
</evidence>
<name>A0A2N7QGJ6_9BACT</name>
<accession>A0A2N7QGJ6</accession>
<feature type="domain" description="DUF218" evidence="2">
    <location>
        <begin position="87"/>
        <end position="252"/>
    </location>
</feature>
<dbReference type="AlphaFoldDB" id="A0A2N7QGJ6"/>
<dbReference type="InterPro" id="IPR051599">
    <property type="entry name" value="Cell_Envelope_Assoc"/>
</dbReference>
<feature type="transmembrane region" description="Helical" evidence="1">
    <location>
        <begin position="12"/>
        <end position="35"/>
    </location>
</feature>
<proteinExistence type="predicted"/>
<dbReference type="PANTHER" id="PTHR30336:SF4">
    <property type="entry name" value="ENVELOPE BIOGENESIS FACTOR ELYC"/>
    <property type="match status" value="1"/>
</dbReference>
<dbReference type="GO" id="GO:0005886">
    <property type="term" value="C:plasma membrane"/>
    <property type="evidence" value="ECO:0007669"/>
    <property type="project" value="TreeGrafter"/>
</dbReference>
<sequence>MIDLTFSLKKFFLFLFYPSSLIFIFFLLITVYVILDKRRGRRRFLLFLAILLYYFSSTPFLPYLLLKQLEKNYQLPSKEEIAKIKRIVVLTGRIYGEENLSLEERFSRETILRFLKALELKKQYPDKEIILLGGSYEDKYNRGASYLKTLAEKFGFQVEAIDTPLDTITSARILKDYFLKNEKDAQTPFLLLTSAYHLPRAIYLFKKEGLNPIPYPTNYHYKLCQPSFSIWKFLPNDLYIDLTNRATHEYLAFGFYKIKYFILGMIR</sequence>
<feature type="transmembrane region" description="Helical" evidence="1">
    <location>
        <begin position="44"/>
        <end position="66"/>
    </location>
</feature>
<dbReference type="EMBL" id="PNJD01000029">
    <property type="protein sequence ID" value="PMP98113.1"/>
    <property type="molecule type" value="Genomic_DNA"/>
</dbReference>
<evidence type="ECO:0000313" key="3">
    <source>
        <dbReference type="EMBL" id="PMP98113.1"/>
    </source>
</evidence>
<dbReference type="GO" id="GO:0000270">
    <property type="term" value="P:peptidoglycan metabolic process"/>
    <property type="evidence" value="ECO:0007669"/>
    <property type="project" value="TreeGrafter"/>
</dbReference>
<gene>
    <name evidence="3" type="ORF">C0169_00555</name>
</gene>
<dbReference type="InterPro" id="IPR003848">
    <property type="entry name" value="DUF218"/>
</dbReference>
<dbReference type="GO" id="GO:0043164">
    <property type="term" value="P:Gram-negative-bacterium-type cell wall biogenesis"/>
    <property type="evidence" value="ECO:0007669"/>
    <property type="project" value="TreeGrafter"/>
</dbReference>
<dbReference type="Pfam" id="PF02698">
    <property type="entry name" value="DUF218"/>
    <property type="match status" value="1"/>
</dbReference>
<dbReference type="PANTHER" id="PTHR30336">
    <property type="entry name" value="INNER MEMBRANE PROTEIN, PROBABLE PERMEASE"/>
    <property type="match status" value="1"/>
</dbReference>
<evidence type="ECO:0000313" key="4">
    <source>
        <dbReference type="Proteomes" id="UP000235619"/>
    </source>
</evidence>
<dbReference type="Proteomes" id="UP000235619">
    <property type="component" value="Unassembled WGS sequence"/>
</dbReference>
<keyword evidence="1" id="KW-1133">Transmembrane helix</keyword>
<evidence type="ECO:0000256" key="1">
    <source>
        <dbReference type="SAM" id="Phobius"/>
    </source>
</evidence>
<keyword evidence="1" id="KW-0812">Transmembrane</keyword>
<dbReference type="CDD" id="cd06259">
    <property type="entry name" value="YdcF-like"/>
    <property type="match status" value="1"/>
</dbReference>
<keyword evidence="1" id="KW-0472">Membrane</keyword>
<protein>
    <recommendedName>
        <fullName evidence="2">DUF218 domain-containing protein</fullName>
    </recommendedName>
</protein>